<evidence type="ECO:0000313" key="2">
    <source>
        <dbReference type="EMBL" id="MEJ1154459.1"/>
    </source>
</evidence>
<keyword evidence="3" id="KW-1185">Reference proteome</keyword>
<proteinExistence type="predicted"/>
<reference evidence="2 3" key="1">
    <citation type="submission" date="2024-02" db="EMBL/GenBank/DDBJ databases">
        <authorList>
            <person name="Saticioglu I.B."/>
        </authorList>
    </citation>
    <scope>NUCLEOTIDE SEQUENCE [LARGE SCALE GENOMIC DNA]</scope>
    <source>
        <strain evidence="2 3">Mu-86</strain>
    </source>
</reference>
<accession>A0ABU8LSF2</accession>
<sequence>MKHVKFADKSLLMDDETADRLLEYAQVLADTSHADSVSLRAISPDGNTIEGRFLLNSASVMLVESTNSEVNPPDNAEAVRYMTERIRALKSPPVAQPEAESPEADDIASWEQDMRA</sequence>
<protein>
    <submittedName>
        <fullName evidence="2">Uncharacterized protein</fullName>
    </submittedName>
</protein>
<name>A0ABU8LSF2_9MICO</name>
<dbReference type="Proteomes" id="UP001368654">
    <property type="component" value="Unassembled WGS sequence"/>
</dbReference>
<evidence type="ECO:0000256" key="1">
    <source>
        <dbReference type="SAM" id="MobiDB-lite"/>
    </source>
</evidence>
<dbReference type="RefSeq" id="WP_337336896.1">
    <property type="nucleotide sequence ID" value="NZ_JBBDGL010000001.1"/>
</dbReference>
<dbReference type="EMBL" id="JBBDGL010000001">
    <property type="protein sequence ID" value="MEJ1154459.1"/>
    <property type="molecule type" value="Genomic_DNA"/>
</dbReference>
<evidence type="ECO:0000313" key="3">
    <source>
        <dbReference type="Proteomes" id="UP001368654"/>
    </source>
</evidence>
<gene>
    <name evidence="2" type="ORF">WDU96_02460</name>
</gene>
<comment type="caution">
    <text evidence="2">The sequence shown here is derived from an EMBL/GenBank/DDBJ whole genome shotgun (WGS) entry which is preliminary data.</text>
</comment>
<feature type="region of interest" description="Disordered" evidence="1">
    <location>
        <begin position="89"/>
        <end position="116"/>
    </location>
</feature>
<organism evidence="2 3">
    <name type="scientific">Microbacterium marmarense</name>
    <dbReference type="NCBI Taxonomy" id="3122051"/>
    <lineage>
        <taxon>Bacteria</taxon>
        <taxon>Bacillati</taxon>
        <taxon>Actinomycetota</taxon>
        <taxon>Actinomycetes</taxon>
        <taxon>Micrococcales</taxon>
        <taxon>Microbacteriaceae</taxon>
        <taxon>Microbacterium</taxon>
    </lineage>
</organism>